<dbReference type="InterPro" id="IPR015421">
    <property type="entry name" value="PyrdxlP-dep_Trfase_major"/>
</dbReference>
<dbReference type="RefSeq" id="WP_187534842.1">
    <property type="nucleotide sequence ID" value="NZ_CBCSHU010000003.1"/>
</dbReference>
<keyword evidence="3" id="KW-0663">Pyridoxal phosphate</keyword>
<dbReference type="KEGG" id="eio:H9L01_04625"/>
<reference evidence="7 8" key="1">
    <citation type="submission" date="2020-08" db="EMBL/GenBank/DDBJ databases">
        <title>Genome sequence of Erysipelothrix inopinata DSM 15511T.</title>
        <authorList>
            <person name="Hyun D.-W."/>
            <person name="Bae J.-W."/>
        </authorList>
    </citation>
    <scope>NUCLEOTIDE SEQUENCE [LARGE SCALE GENOMIC DNA]</scope>
    <source>
        <strain evidence="7 8">DSM 15511</strain>
    </source>
</reference>
<evidence type="ECO:0000256" key="1">
    <source>
        <dbReference type="ARBA" id="ARBA00001933"/>
    </source>
</evidence>
<keyword evidence="8" id="KW-1185">Reference proteome</keyword>
<dbReference type="InterPro" id="IPR051798">
    <property type="entry name" value="Class-II_PLP-Dep_Aminotrans"/>
</dbReference>
<dbReference type="InterPro" id="IPR004839">
    <property type="entry name" value="Aminotransferase_I/II_large"/>
</dbReference>
<comment type="cofactor">
    <cofactor evidence="1">
        <name>pyridoxal 5'-phosphate</name>
        <dbReference type="ChEBI" id="CHEBI:597326"/>
    </cofactor>
</comment>
<evidence type="ECO:0000256" key="4">
    <source>
        <dbReference type="ARBA" id="ARBA00023239"/>
    </source>
</evidence>
<organism evidence="7 8">
    <name type="scientific">Erysipelothrix inopinata</name>
    <dbReference type="NCBI Taxonomy" id="225084"/>
    <lineage>
        <taxon>Bacteria</taxon>
        <taxon>Bacillati</taxon>
        <taxon>Bacillota</taxon>
        <taxon>Erysipelotrichia</taxon>
        <taxon>Erysipelotrichales</taxon>
        <taxon>Erysipelotrichaceae</taxon>
        <taxon>Erysipelothrix</taxon>
    </lineage>
</organism>
<gene>
    <name evidence="7" type="ORF">H9L01_04625</name>
</gene>
<dbReference type="SUPFAM" id="SSF53383">
    <property type="entry name" value="PLP-dependent transferases"/>
    <property type="match status" value="1"/>
</dbReference>
<accession>A0A7G9S1B8</accession>
<name>A0A7G9S1B8_9FIRM</name>
<keyword evidence="7" id="KW-0808">Transferase</keyword>
<dbReference type="InterPro" id="IPR015422">
    <property type="entry name" value="PyrdxlP-dep_Trfase_small"/>
</dbReference>
<dbReference type="Gene3D" id="3.40.640.10">
    <property type="entry name" value="Type I PLP-dependent aspartate aminotransferase-like (Major domain)"/>
    <property type="match status" value="1"/>
</dbReference>
<keyword evidence="4" id="KW-0456">Lyase</keyword>
<evidence type="ECO:0000313" key="7">
    <source>
        <dbReference type="EMBL" id="QNN61643.1"/>
    </source>
</evidence>
<evidence type="ECO:0000256" key="5">
    <source>
        <dbReference type="ARBA" id="ARBA00037974"/>
    </source>
</evidence>
<evidence type="ECO:0000313" key="8">
    <source>
        <dbReference type="Proteomes" id="UP000515928"/>
    </source>
</evidence>
<dbReference type="GO" id="GO:0030170">
    <property type="term" value="F:pyridoxal phosphate binding"/>
    <property type="evidence" value="ECO:0007669"/>
    <property type="project" value="InterPro"/>
</dbReference>
<dbReference type="CDD" id="cd00609">
    <property type="entry name" value="AAT_like"/>
    <property type="match status" value="1"/>
</dbReference>
<dbReference type="Gene3D" id="3.90.1150.10">
    <property type="entry name" value="Aspartate Aminotransferase, domain 1"/>
    <property type="match status" value="1"/>
</dbReference>
<dbReference type="GO" id="GO:0008483">
    <property type="term" value="F:transaminase activity"/>
    <property type="evidence" value="ECO:0007669"/>
    <property type="project" value="UniProtKB-KW"/>
</dbReference>
<keyword evidence="7" id="KW-0032">Aminotransferase</keyword>
<feature type="domain" description="Aminotransferase class I/classII large" evidence="6">
    <location>
        <begin position="69"/>
        <end position="387"/>
    </location>
</feature>
<dbReference type="GO" id="GO:0047804">
    <property type="term" value="F:cysteine-S-conjugate beta-lyase activity"/>
    <property type="evidence" value="ECO:0007669"/>
    <property type="project" value="UniProtKB-EC"/>
</dbReference>
<dbReference type="InterPro" id="IPR027619">
    <property type="entry name" value="C-S_lyase_PatB-like"/>
</dbReference>
<dbReference type="InterPro" id="IPR015424">
    <property type="entry name" value="PyrdxlP-dep_Trfase"/>
</dbReference>
<dbReference type="PANTHER" id="PTHR43525">
    <property type="entry name" value="PROTEIN MALY"/>
    <property type="match status" value="1"/>
</dbReference>
<comment type="similarity">
    <text evidence="5">Belongs to the class-II pyridoxal-phosphate-dependent aminotransferase family. MalY/PatB cystathionine beta-lyase subfamily.</text>
</comment>
<evidence type="ECO:0000256" key="3">
    <source>
        <dbReference type="ARBA" id="ARBA00022898"/>
    </source>
</evidence>
<dbReference type="NCBIfam" id="TIGR04350">
    <property type="entry name" value="C_S_lyase_PatB"/>
    <property type="match status" value="1"/>
</dbReference>
<evidence type="ECO:0000259" key="6">
    <source>
        <dbReference type="Pfam" id="PF00155"/>
    </source>
</evidence>
<dbReference type="EMBL" id="CP060715">
    <property type="protein sequence ID" value="QNN61643.1"/>
    <property type="molecule type" value="Genomic_DNA"/>
</dbReference>
<evidence type="ECO:0000256" key="2">
    <source>
        <dbReference type="ARBA" id="ARBA00012224"/>
    </source>
</evidence>
<sequence length="395" mass="45989">MKSSFNTINCRRNDGSVKWQRFIEQCPKVEEGIIPFTLADCDFEHPKELREGLQNYLDTMVFGYTIPTKKYYDSVKSWFFRRHHWELDEKSILHSPGVLPAISNSIQAFTKEQDSILILSPVYYPFKRIIESLNRNVTEVNLIYENGVYNLDENSLEKAIQQNKVRVIILCSPHNPIGKVWKREELEVIVELCVKYNILIIDDEIHHDLIMPGHQHLCLPTLSEEAKARTILLTSTSKSFNLAGLRTSIVIIENDELRSKYENYARHMESGILSVNAFGLKATEIAYNECGDWLDSFILHIFENHKLVKVFFETNLPQIHVLPLEGTYLQWIDFNQLNLDEEQLVDRMEKLSNVYCDHGKLFGANGKGFFRMNLAYPQDIIINALKRIEKEFKVN</sequence>
<protein>
    <recommendedName>
        <fullName evidence="2">cysteine-S-conjugate beta-lyase</fullName>
        <ecNumber evidence="2">4.4.1.13</ecNumber>
    </recommendedName>
</protein>
<dbReference type="PANTHER" id="PTHR43525:SF1">
    <property type="entry name" value="PROTEIN MALY"/>
    <property type="match status" value="1"/>
</dbReference>
<dbReference type="Proteomes" id="UP000515928">
    <property type="component" value="Chromosome"/>
</dbReference>
<proteinExistence type="inferred from homology"/>
<dbReference type="AlphaFoldDB" id="A0A7G9S1B8"/>
<dbReference type="Pfam" id="PF00155">
    <property type="entry name" value="Aminotran_1_2"/>
    <property type="match status" value="1"/>
</dbReference>
<dbReference type="EC" id="4.4.1.13" evidence="2"/>